<dbReference type="AlphaFoldDB" id="A0A8I1L1W3"/>
<evidence type="ECO:0000256" key="2">
    <source>
        <dbReference type="ARBA" id="ARBA00008467"/>
    </source>
</evidence>
<dbReference type="InterPro" id="IPR020841">
    <property type="entry name" value="PKS_Beta-ketoAc_synthase_dom"/>
</dbReference>
<evidence type="ECO:0000256" key="1">
    <source>
        <dbReference type="ARBA" id="ARBA00005194"/>
    </source>
</evidence>
<dbReference type="PROSITE" id="PS52004">
    <property type="entry name" value="KS3_2"/>
    <property type="match status" value="1"/>
</dbReference>
<gene>
    <name evidence="5" type="ORF">JDA50_10040</name>
</gene>
<evidence type="ECO:0000313" key="5">
    <source>
        <dbReference type="EMBL" id="MBK1444767.1"/>
    </source>
</evidence>
<dbReference type="InterPro" id="IPR014030">
    <property type="entry name" value="Ketoacyl_synth_N"/>
</dbReference>
<name>A0A8I1L1W3_ACIPI</name>
<evidence type="ECO:0000313" key="6">
    <source>
        <dbReference type="Proteomes" id="UP000660083"/>
    </source>
</evidence>
<dbReference type="EMBL" id="JAEFCT010000007">
    <property type="protein sequence ID" value="MBK1444767.1"/>
    <property type="molecule type" value="Genomic_DNA"/>
</dbReference>
<dbReference type="SUPFAM" id="SSF53901">
    <property type="entry name" value="Thiolase-like"/>
    <property type="match status" value="2"/>
</dbReference>
<sequence length="418" mass="45679">MNKNRVVITGMGGICSLGSNINEIWNNILDYQIGYKKLPMDDPSIVAKFFGKVEKPISINKIPKKIMKNLPRFAKLGMAAAIEAMESSFGSEPLKILDECYSPFERGVIFGTGWGGVDSTIENNDLYVKTGLASPFSTIYSMHSVLSGSASMMWNLRGYQNTHIAACATGNIAIGDAFELIKNGKANFMLAGGSESITGNYNVWSVDILGALSKEQHNPELACCPFDKNRSGFILSEGSAVVILENLETALARNAPIYAEVTGYANYSDAYDITAPADDLMGRYMSITKAIEQAQLNINEIDYINAHGTSTQLNDLNETNAIKKVFGKQAYNIPISSTKSYTGHLIGAAGTMETIFCIKTMQEKIAPATTNLKEKDSNCDLDYIPNIHRKLNNIENVLNINYGFGGTNSSLILRNFKK</sequence>
<dbReference type="InterPro" id="IPR000794">
    <property type="entry name" value="Beta-ketoacyl_synthase"/>
</dbReference>
<dbReference type="GO" id="GO:0004315">
    <property type="term" value="F:3-oxoacyl-[acyl-carrier-protein] synthase activity"/>
    <property type="evidence" value="ECO:0007669"/>
    <property type="project" value="TreeGrafter"/>
</dbReference>
<accession>A0A8I1L1W3</accession>
<keyword evidence="3 4" id="KW-0808">Transferase</keyword>
<reference evidence="5" key="1">
    <citation type="submission" date="2020-12" db="EMBL/GenBank/DDBJ databases">
        <authorList>
            <person name="Chopjitt P."/>
        </authorList>
    </citation>
    <scope>NUCLEOTIDE SEQUENCE</scope>
    <source>
        <strain evidence="5">AP1</strain>
    </source>
</reference>
<dbReference type="Proteomes" id="UP000660083">
    <property type="component" value="Unassembled WGS sequence"/>
</dbReference>
<dbReference type="SMART" id="SM00825">
    <property type="entry name" value="PKS_KS"/>
    <property type="match status" value="1"/>
</dbReference>
<comment type="pathway">
    <text evidence="1">Lipid metabolism; fatty acid biosynthesis.</text>
</comment>
<dbReference type="NCBIfam" id="NF005589">
    <property type="entry name" value="PRK07314.1"/>
    <property type="match status" value="1"/>
</dbReference>
<dbReference type="RefSeq" id="WP_068544513.1">
    <property type="nucleotide sequence ID" value="NZ_CP027658.1"/>
</dbReference>
<evidence type="ECO:0000256" key="3">
    <source>
        <dbReference type="ARBA" id="ARBA00022679"/>
    </source>
</evidence>
<protein>
    <submittedName>
        <fullName evidence="5">Beta-ketoacyl-[acyl-carrier-protein] synthase family protein</fullName>
    </submittedName>
</protein>
<dbReference type="Gene3D" id="3.40.47.10">
    <property type="match status" value="1"/>
</dbReference>
<dbReference type="PANTHER" id="PTHR11712:SF336">
    <property type="entry name" value="3-OXOACYL-[ACYL-CARRIER-PROTEIN] SYNTHASE, MITOCHONDRIAL"/>
    <property type="match status" value="1"/>
</dbReference>
<dbReference type="InterPro" id="IPR014031">
    <property type="entry name" value="Ketoacyl_synth_C"/>
</dbReference>
<dbReference type="Pfam" id="PF00109">
    <property type="entry name" value="ketoacyl-synt"/>
    <property type="match status" value="1"/>
</dbReference>
<comment type="similarity">
    <text evidence="2 4">Belongs to the thiolase-like superfamily. Beta-ketoacyl-ACP synthases family.</text>
</comment>
<dbReference type="PANTHER" id="PTHR11712">
    <property type="entry name" value="POLYKETIDE SYNTHASE-RELATED"/>
    <property type="match status" value="1"/>
</dbReference>
<evidence type="ECO:0000256" key="4">
    <source>
        <dbReference type="RuleBase" id="RU003694"/>
    </source>
</evidence>
<dbReference type="CDD" id="cd00834">
    <property type="entry name" value="KAS_I_II"/>
    <property type="match status" value="1"/>
</dbReference>
<organism evidence="5 6">
    <name type="scientific">Acinetobacter pittii</name>
    <name type="common">Acinetobacter genomosp. 3</name>
    <dbReference type="NCBI Taxonomy" id="48296"/>
    <lineage>
        <taxon>Bacteria</taxon>
        <taxon>Pseudomonadati</taxon>
        <taxon>Pseudomonadota</taxon>
        <taxon>Gammaproteobacteria</taxon>
        <taxon>Moraxellales</taxon>
        <taxon>Moraxellaceae</taxon>
        <taxon>Acinetobacter</taxon>
        <taxon>Acinetobacter calcoaceticus/baumannii complex</taxon>
    </lineage>
</organism>
<dbReference type="Pfam" id="PF02801">
    <property type="entry name" value="Ketoacyl-synt_C"/>
    <property type="match status" value="1"/>
</dbReference>
<proteinExistence type="inferred from homology"/>
<dbReference type="InterPro" id="IPR016039">
    <property type="entry name" value="Thiolase-like"/>
</dbReference>
<comment type="caution">
    <text evidence="5">The sequence shown here is derived from an EMBL/GenBank/DDBJ whole genome shotgun (WGS) entry which is preliminary data.</text>
</comment>
<dbReference type="GO" id="GO:0006633">
    <property type="term" value="P:fatty acid biosynthetic process"/>
    <property type="evidence" value="ECO:0007669"/>
    <property type="project" value="TreeGrafter"/>
</dbReference>